<accession>A0A4U0RA40</accession>
<reference evidence="1 2" key="1">
    <citation type="submission" date="2019-04" db="EMBL/GenBank/DDBJ databases">
        <title>Streptomyces oryziradicis sp. nov., a novel actinomycete isolated from rhizosphere soil of rice (Oryza sativa L.).</title>
        <authorList>
            <person name="Li C."/>
        </authorList>
    </citation>
    <scope>NUCLEOTIDE SEQUENCE [LARGE SCALE GENOMIC DNA]</scope>
    <source>
        <strain evidence="1 2">NEAU-C40</strain>
    </source>
</reference>
<proteinExistence type="predicted"/>
<dbReference type="OrthoDB" id="4331433at2"/>
<sequence length="90" mass="9959">MLSNGITYAGRRPLHPNPPQGAYVWQNLTDPLVHPLYPKNVCDTTISSHGNDTWVKVLTTDGFVWETHCASNGQTLVCTEPWAKLTTPTP</sequence>
<dbReference type="EMBL" id="SUMC01000292">
    <property type="protein sequence ID" value="TJZ92081.1"/>
    <property type="molecule type" value="Genomic_DNA"/>
</dbReference>
<protein>
    <submittedName>
        <fullName evidence="1">Uncharacterized protein</fullName>
    </submittedName>
</protein>
<evidence type="ECO:0000313" key="2">
    <source>
        <dbReference type="Proteomes" id="UP000305778"/>
    </source>
</evidence>
<name>A0A4U0RA40_9ACTN</name>
<dbReference type="Proteomes" id="UP000305778">
    <property type="component" value="Unassembled WGS sequence"/>
</dbReference>
<gene>
    <name evidence="1" type="ORF">FCI23_55265</name>
</gene>
<dbReference type="AlphaFoldDB" id="A0A4U0RA40"/>
<keyword evidence="2" id="KW-1185">Reference proteome</keyword>
<organism evidence="1 2">
    <name type="scientific">Actinacidiphila oryziradicis</name>
    <dbReference type="NCBI Taxonomy" id="2571141"/>
    <lineage>
        <taxon>Bacteria</taxon>
        <taxon>Bacillati</taxon>
        <taxon>Actinomycetota</taxon>
        <taxon>Actinomycetes</taxon>
        <taxon>Kitasatosporales</taxon>
        <taxon>Streptomycetaceae</taxon>
        <taxon>Actinacidiphila</taxon>
    </lineage>
</organism>
<evidence type="ECO:0000313" key="1">
    <source>
        <dbReference type="EMBL" id="TJZ92081.1"/>
    </source>
</evidence>
<comment type="caution">
    <text evidence="1">The sequence shown here is derived from an EMBL/GenBank/DDBJ whole genome shotgun (WGS) entry which is preliminary data.</text>
</comment>